<keyword evidence="3" id="KW-1185">Reference proteome</keyword>
<evidence type="ECO:0000313" key="2">
    <source>
        <dbReference type="EnsemblPlants" id="PGSC0003DMT400045944"/>
    </source>
</evidence>
<accession>M1BIF0</accession>
<evidence type="ECO:0000313" key="3">
    <source>
        <dbReference type="Proteomes" id="UP000011115"/>
    </source>
</evidence>
<proteinExistence type="predicted"/>
<dbReference type="PaxDb" id="4113-PGSC0003DMT400045944"/>
<dbReference type="InParanoid" id="M1BIF0"/>
<dbReference type="Gramene" id="PGSC0003DMT400045944">
    <property type="protein sequence ID" value="PGSC0003DMT400045944"/>
    <property type="gene ID" value="PGSC0003DMG400017820"/>
</dbReference>
<evidence type="ECO:0000256" key="1">
    <source>
        <dbReference type="SAM" id="MobiDB-lite"/>
    </source>
</evidence>
<reference evidence="3" key="1">
    <citation type="journal article" date="2011" name="Nature">
        <title>Genome sequence and analysis of the tuber crop potato.</title>
        <authorList>
            <consortium name="The Potato Genome Sequencing Consortium"/>
        </authorList>
    </citation>
    <scope>NUCLEOTIDE SEQUENCE [LARGE SCALE GENOMIC DNA]</scope>
    <source>
        <strain evidence="3">cv. DM1-3 516 R44</strain>
    </source>
</reference>
<organism evidence="2 3">
    <name type="scientific">Solanum tuberosum</name>
    <name type="common">Potato</name>
    <dbReference type="NCBI Taxonomy" id="4113"/>
    <lineage>
        <taxon>Eukaryota</taxon>
        <taxon>Viridiplantae</taxon>
        <taxon>Streptophyta</taxon>
        <taxon>Embryophyta</taxon>
        <taxon>Tracheophyta</taxon>
        <taxon>Spermatophyta</taxon>
        <taxon>Magnoliopsida</taxon>
        <taxon>eudicotyledons</taxon>
        <taxon>Gunneridae</taxon>
        <taxon>Pentapetalae</taxon>
        <taxon>asterids</taxon>
        <taxon>lamiids</taxon>
        <taxon>Solanales</taxon>
        <taxon>Solanaceae</taxon>
        <taxon>Solanoideae</taxon>
        <taxon>Solaneae</taxon>
        <taxon>Solanum</taxon>
    </lineage>
</organism>
<dbReference type="Proteomes" id="UP000011115">
    <property type="component" value="Unassembled WGS sequence"/>
</dbReference>
<reference evidence="2" key="2">
    <citation type="submission" date="2015-06" db="UniProtKB">
        <authorList>
            <consortium name="EnsemblPlants"/>
        </authorList>
    </citation>
    <scope>IDENTIFICATION</scope>
    <source>
        <strain evidence="2">DM1-3 516 R44</strain>
    </source>
</reference>
<name>M1BIF0_SOLTU</name>
<dbReference type="HOGENOM" id="CLU_043741_5_0_1"/>
<feature type="region of interest" description="Disordered" evidence="1">
    <location>
        <begin position="51"/>
        <end position="75"/>
    </location>
</feature>
<feature type="compositionally biased region" description="Polar residues" evidence="1">
    <location>
        <begin position="66"/>
        <end position="75"/>
    </location>
</feature>
<dbReference type="AlphaFoldDB" id="M1BIF0"/>
<dbReference type="EnsemblPlants" id="PGSC0003DMT400045944">
    <property type="protein sequence ID" value="PGSC0003DMT400045944"/>
    <property type="gene ID" value="PGSC0003DMG400017820"/>
</dbReference>
<protein>
    <submittedName>
        <fullName evidence="2">Gag-pol polyprotein</fullName>
    </submittedName>
</protein>
<sequence length="129" mass="15092">MVADMRSRMSLFLVGLPHLLDKESKAAMLINDMGIARLMIHVQQVEEDKLRDREKLKNKRVRTSRNESGQQKSNVNWSYFQHKQKGPTPSFVGAHAPRNKFYAFPKKVRVLREEEKRGEEARFVKIVQV</sequence>